<dbReference type="EMBL" id="ABJB011113741">
    <property type="status" value="NOT_ANNOTATED_CDS"/>
    <property type="molecule type" value="Genomic_DNA"/>
</dbReference>
<dbReference type="SUPFAM" id="SSF53474">
    <property type="entry name" value="alpha/beta-Hydrolases"/>
    <property type="match status" value="1"/>
</dbReference>
<feature type="domain" description="Thioesterase" evidence="2">
    <location>
        <begin position="20"/>
        <end position="125"/>
    </location>
</feature>
<dbReference type="EMBL" id="DS959441">
    <property type="protein sequence ID" value="EEC19325.1"/>
    <property type="molecule type" value="Genomic_DNA"/>
</dbReference>
<name>B7QKF3_IXOSC</name>
<reference evidence="4" key="2">
    <citation type="submission" date="2020-05" db="UniProtKB">
        <authorList>
            <consortium name="EnsemblMetazoa"/>
        </authorList>
    </citation>
    <scope>IDENTIFICATION</scope>
    <source>
        <strain evidence="4">wikel</strain>
    </source>
</reference>
<organism>
    <name type="scientific">Ixodes scapularis</name>
    <name type="common">Black-legged tick</name>
    <name type="synonym">Deer tick</name>
    <dbReference type="NCBI Taxonomy" id="6945"/>
    <lineage>
        <taxon>Eukaryota</taxon>
        <taxon>Metazoa</taxon>
        <taxon>Ecdysozoa</taxon>
        <taxon>Arthropoda</taxon>
        <taxon>Chelicerata</taxon>
        <taxon>Arachnida</taxon>
        <taxon>Acari</taxon>
        <taxon>Parasitiformes</taxon>
        <taxon>Ixodida</taxon>
        <taxon>Ixodoidea</taxon>
        <taxon>Ixodidae</taxon>
        <taxon>Ixodinae</taxon>
        <taxon>Ixodes</taxon>
    </lineage>
</organism>
<dbReference type="PaxDb" id="6945-B7QKF3"/>
<dbReference type="Pfam" id="PF00975">
    <property type="entry name" value="Thioesterase"/>
    <property type="match status" value="1"/>
</dbReference>
<reference evidence="3 5" key="1">
    <citation type="submission" date="2008-03" db="EMBL/GenBank/DDBJ databases">
        <title>Annotation of Ixodes scapularis.</title>
        <authorList>
            <consortium name="Ixodes scapularis Genome Project Consortium"/>
            <person name="Caler E."/>
            <person name="Hannick L.I."/>
            <person name="Bidwell S."/>
            <person name="Joardar V."/>
            <person name="Thiagarajan M."/>
            <person name="Amedeo P."/>
            <person name="Galinsky K.J."/>
            <person name="Schobel S."/>
            <person name="Inman J."/>
            <person name="Hostetler J."/>
            <person name="Miller J."/>
            <person name="Hammond M."/>
            <person name="Megy K."/>
            <person name="Lawson D."/>
            <person name="Kodira C."/>
            <person name="Sutton G."/>
            <person name="Meyer J."/>
            <person name="Hill C.A."/>
            <person name="Birren B."/>
            <person name="Nene V."/>
            <person name="Collins F."/>
            <person name="Alarcon-Chaidez F."/>
            <person name="Wikel S."/>
            <person name="Strausberg R."/>
        </authorList>
    </citation>
    <scope>NUCLEOTIDE SEQUENCE [LARGE SCALE GENOMIC DNA]</scope>
    <source>
        <strain evidence="5">Wikel</strain>
        <strain evidence="3">Wikel colony</strain>
    </source>
</reference>
<keyword evidence="3" id="KW-0012">Acyltransferase</keyword>
<dbReference type="STRING" id="6945.B7QKF3"/>
<evidence type="ECO:0000259" key="2">
    <source>
        <dbReference type="Pfam" id="PF00975"/>
    </source>
</evidence>
<dbReference type="AlphaFoldDB" id="B7QKF3"/>
<protein>
    <recommendedName>
        <fullName evidence="1">oleoyl-[acyl-carrier-protein] hydrolase</fullName>
        <ecNumber evidence="1">3.1.2.14</ecNumber>
    </recommendedName>
</protein>
<proteinExistence type="predicted"/>
<keyword evidence="3" id="KW-0808">Transferase</keyword>
<dbReference type="GO" id="GO:0016746">
    <property type="term" value="F:acyltransferase activity"/>
    <property type="evidence" value="ECO:0007669"/>
    <property type="project" value="UniProtKB-KW"/>
</dbReference>
<dbReference type="GO" id="GO:0016297">
    <property type="term" value="F:fatty acyl-[ACP] hydrolase activity"/>
    <property type="evidence" value="ECO:0007669"/>
    <property type="project" value="UniProtKB-EC"/>
</dbReference>
<sequence length="141" mass="15237">MEKLVPDQVVVEMNGRPGGPVFLVHPIEGHVGALNELARQLPVRAVGLQCTRDLPTHSIEELAAIYLQRLVEVQPEGPYHIVGYSFGATVVFEMAVQLQGAGVPLGSLVLLDGAPQYTGAHTVHYRSPFNDANEEEATILC</sequence>
<dbReference type="InterPro" id="IPR001031">
    <property type="entry name" value="Thioesterase"/>
</dbReference>
<feature type="non-terminal residue" evidence="3">
    <location>
        <position position="141"/>
    </location>
</feature>
<evidence type="ECO:0000256" key="1">
    <source>
        <dbReference type="ARBA" id="ARBA00012480"/>
    </source>
</evidence>
<evidence type="ECO:0000313" key="5">
    <source>
        <dbReference type="Proteomes" id="UP000001555"/>
    </source>
</evidence>
<dbReference type="Proteomes" id="UP000001555">
    <property type="component" value="Unassembled WGS sequence"/>
</dbReference>
<dbReference type="EMBL" id="ABJB010527181">
    <property type="status" value="NOT_ANNOTATED_CDS"/>
    <property type="molecule type" value="Genomic_DNA"/>
</dbReference>
<evidence type="ECO:0000313" key="4">
    <source>
        <dbReference type="EnsemblMetazoa" id="ISCW014347-PA"/>
    </source>
</evidence>
<dbReference type="VEuPathDB" id="VectorBase:ISCW014347"/>
<dbReference type="EnsemblMetazoa" id="ISCW014347-RA">
    <property type="protein sequence ID" value="ISCW014347-PA"/>
    <property type="gene ID" value="ISCW014347"/>
</dbReference>
<dbReference type="HOGENOM" id="CLU_1830185_0_0_1"/>
<dbReference type="VEuPathDB" id="VectorBase:ISCI014347"/>
<keyword evidence="5" id="KW-1185">Reference proteome</keyword>
<dbReference type="InterPro" id="IPR029058">
    <property type="entry name" value="AB_hydrolase_fold"/>
</dbReference>
<evidence type="ECO:0000313" key="3">
    <source>
        <dbReference type="EMBL" id="EEC19325.1"/>
    </source>
</evidence>
<gene>
    <name evidence="3" type="ORF">IscW_ISCW014347</name>
</gene>
<dbReference type="Gene3D" id="3.40.50.1820">
    <property type="entry name" value="alpha/beta hydrolase"/>
    <property type="match status" value="1"/>
</dbReference>
<dbReference type="EC" id="3.1.2.14" evidence="1"/>
<accession>B7QKF3</accession>